<gene>
    <name evidence="1" type="ORF">LOC71_01190</name>
</gene>
<dbReference type="EMBL" id="JAJKFW010000003">
    <property type="protein sequence ID" value="MCC9640871.1"/>
    <property type="molecule type" value="Genomic_DNA"/>
</dbReference>
<comment type="caution">
    <text evidence="1">The sequence shown here is derived from an EMBL/GenBank/DDBJ whole genome shotgun (WGS) entry which is preliminary data.</text>
</comment>
<dbReference type="Proteomes" id="UP001430306">
    <property type="component" value="Unassembled WGS sequence"/>
</dbReference>
<name>A0ABS8NEH1_9BACT</name>
<protein>
    <submittedName>
        <fullName evidence="1">Uncharacterized protein</fullName>
    </submittedName>
</protein>
<proteinExistence type="predicted"/>
<reference evidence="1" key="1">
    <citation type="submission" date="2021-11" db="EMBL/GenBank/DDBJ databases">
        <title>Genome sequence.</title>
        <authorList>
            <person name="Sun Q."/>
        </authorList>
    </citation>
    <scope>NUCLEOTIDE SEQUENCE</scope>
    <source>
        <strain evidence="1">JC740</strain>
    </source>
</reference>
<keyword evidence="2" id="KW-1185">Reference proteome</keyword>
<sequence>MSIISFFAISSVAEIPVANNFSRDTRYDVIWSNALRNDRVRSNNRALTNLDVGANKNTPADPAVSFDYYLTPNKSLIANRFIYFREIVILIANGTKFTDSSSSSNSDSVNGNNMAPRVHRASITNNNLAIAMC</sequence>
<organism evidence="1 2">
    <name type="scientific">Rhodopirellula halodulae</name>
    <dbReference type="NCBI Taxonomy" id="2894198"/>
    <lineage>
        <taxon>Bacteria</taxon>
        <taxon>Pseudomonadati</taxon>
        <taxon>Planctomycetota</taxon>
        <taxon>Planctomycetia</taxon>
        <taxon>Pirellulales</taxon>
        <taxon>Pirellulaceae</taxon>
        <taxon>Rhodopirellula</taxon>
    </lineage>
</organism>
<evidence type="ECO:0000313" key="1">
    <source>
        <dbReference type="EMBL" id="MCC9640871.1"/>
    </source>
</evidence>
<evidence type="ECO:0000313" key="2">
    <source>
        <dbReference type="Proteomes" id="UP001430306"/>
    </source>
</evidence>
<accession>A0ABS8NEH1</accession>